<accession>A0A8H6XZ75</accession>
<comment type="caution">
    <text evidence="6">The sequence shown here is derived from an EMBL/GenBank/DDBJ whole genome shotgun (WGS) entry which is preliminary data.</text>
</comment>
<dbReference type="GO" id="GO:0008270">
    <property type="term" value="F:zinc ion binding"/>
    <property type="evidence" value="ECO:0007669"/>
    <property type="project" value="UniProtKB-KW"/>
</dbReference>
<dbReference type="PROSITE" id="PS50865">
    <property type="entry name" value="ZF_MYND_2"/>
    <property type="match status" value="1"/>
</dbReference>
<evidence type="ECO:0000313" key="6">
    <source>
        <dbReference type="EMBL" id="KAF7350318.1"/>
    </source>
</evidence>
<evidence type="ECO:0000256" key="4">
    <source>
        <dbReference type="PROSITE-ProRule" id="PRU00134"/>
    </source>
</evidence>
<evidence type="ECO:0000256" key="3">
    <source>
        <dbReference type="ARBA" id="ARBA00022833"/>
    </source>
</evidence>
<keyword evidence="2 4" id="KW-0863">Zinc-finger</keyword>
<reference evidence="6" key="1">
    <citation type="submission" date="2020-05" db="EMBL/GenBank/DDBJ databases">
        <title>Mycena genomes resolve the evolution of fungal bioluminescence.</title>
        <authorList>
            <person name="Tsai I.J."/>
        </authorList>
    </citation>
    <scope>NUCLEOTIDE SEQUENCE</scope>
    <source>
        <strain evidence="6">CCC161011</strain>
    </source>
</reference>
<keyword evidence="7" id="KW-1185">Reference proteome</keyword>
<dbReference type="InterPro" id="IPR002893">
    <property type="entry name" value="Znf_MYND"/>
</dbReference>
<protein>
    <submittedName>
        <fullName evidence="6">MYND-type domain-containing protein</fullName>
    </submittedName>
</protein>
<dbReference type="AlphaFoldDB" id="A0A8H6XZ75"/>
<sequence>MNELKSEEYVSLKACDNMNCGVIQVKGEFRRCSHCQRVFYCSTTCQRQDWATGGHRDMCHSIRISRLKNPISTRDLSFMRSLFANDASEVDHKWLCSRLSSMRKYPGDPILHTVDYTHGYPKRYIGPLEKERARDKHGDVYWDEHVARAARSGGRMELHLMGVWDGNRTRRWMFPRRSHRSTLHNGLIRILNDIHPDDACEEVEKLLEENGDVVQIHP</sequence>
<evidence type="ECO:0000256" key="1">
    <source>
        <dbReference type="ARBA" id="ARBA00022723"/>
    </source>
</evidence>
<evidence type="ECO:0000259" key="5">
    <source>
        <dbReference type="PROSITE" id="PS50865"/>
    </source>
</evidence>
<organism evidence="6 7">
    <name type="scientific">Mycena venus</name>
    <dbReference type="NCBI Taxonomy" id="2733690"/>
    <lineage>
        <taxon>Eukaryota</taxon>
        <taxon>Fungi</taxon>
        <taxon>Dikarya</taxon>
        <taxon>Basidiomycota</taxon>
        <taxon>Agaricomycotina</taxon>
        <taxon>Agaricomycetes</taxon>
        <taxon>Agaricomycetidae</taxon>
        <taxon>Agaricales</taxon>
        <taxon>Marasmiineae</taxon>
        <taxon>Mycenaceae</taxon>
        <taxon>Mycena</taxon>
    </lineage>
</organism>
<gene>
    <name evidence="6" type="ORF">MVEN_01336300</name>
</gene>
<dbReference type="Pfam" id="PF01753">
    <property type="entry name" value="zf-MYND"/>
    <property type="match status" value="1"/>
</dbReference>
<dbReference type="Proteomes" id="UP000620124">
    <property type="component" value="Unassembled WGS sequence"/>
</dbReference>
<evidence type="ECO:0000256" key="2">
    <source>
        <dbReference type="ARBA" id="ARBA00022771"/>
    </source>
</evidence>
<dbReference type="EMBL" id="JACAZI010000010">
    <property type="protein sequence ID" value="KAF7350318.1"/>
    <property type="molecule type" value="Genomic_DNA"/>
</dbReference>
<feature type="domain" description="MYND-type" evidence="5">
    <location>
        <begin position="17"/>
        <end position="59"/>
    </location>
</feature>
<dbReference type="Gene3D" id="6.10.140.2220">
    <property type="match status" value="1"/>
</dbReference>
<proteinExistence type="predicted"/>
<keyword evidence="1" id="KW-0479">Metal-binding</keyword>
<evidence type="ECO:0000313" key="7">
    <source>
        <dbReference type="Proteomes" id="UP000620124"/>
    </source>
</evidence>
<keyword evidence="3" id="KW-0862">Zinc</keyword>
<dbReference type="SUPFAM" id="SSF144232">
    <property type="entry name" value="HIT/MYND zinc finger-like"/>
    <property type="match status" value="1"/>
</dbReference>
<name>A0A8H6XZ75_9AGAR</name>
<dbReference type="OrthoDB" id="3054874at2759"/>